<dbReference type="SUPFAM" id="SSF48403">
    <property type="entry name" value="Ankyrin repeat"/>
    <property type="match status" value="1"/>
</dbReference>
<name>A0A4S4EMP1_CAMSN</name>
<dbReference type="EMBL" id="SDRB02003366">
    <property type="protein sequence ID" value="THG17921.1"/>
    <property type="molecule type" value="Genomic_DNA"/>
</dbReference>
<feature type="domain" description="PGG" evidence="9">
    <location>
        <begin position="506"/>
        <end position="616"/>
    </location>
</feature>
<feature type="repeat" description="ANK" evidence="7">
    <location>
        <begin position="353"/>
        <end position="376"/>
    </location>
</feature>
<evidence type="ECO:0000256" key="8">
    <source>
        <dbReference type="SAM" id="Phobius"/>
    </source>
</evidence>
<dbReference type="GO" id="GO:0005886">
    <property type="term" value="C:plasma membrane"/>
    <property type="evidence" value="ECO:0007669"/>
    <property type="project" value="TreeGrafter"/>
</dbReference>
<sequence length="814" mass="89761">MDRDAVAHFFPPPMDRDAVAHFFPPPMDRDVGFVSPMYRDVGFVSPPPMDRGVAFTKTAPPGRGIDFTETAPLDWELDITETYTHDRYEYSAAIAAIYSAAIAGDIHGLTTALQQDSELNLLNQLTPRGDTILHIAARLGHHHLVEPIQSRCPDLFKSKNYNNDHPLHLAAAGGHLSIVKSLITNALQFALSSRRETEAEQDILDVIEGQNKQGNTPLHMAVKGHQYEVALFLFKRPGSQITSCVPNREKKSPLYMAAEAGHEELFELMMQFVAWNVDAQNMLKDGQPLLHVAITTRNKGVLETALKYVPYLMDAPDRRGRKPLSYAASIGYVDGVCYILDTFVDCRYKRDRDGSYPIHEASSQGHIEVVKEFLRRFPDSRELLNEHGQNILHVAAKSGKANIVSYMLKAPELEMLVNDTDKDGNTPLLLATKNAHAEIVSILTWDKRVRLETENGKGFTALDAALSYEGTTPSIHEGLTLIALRHASATRGQPKTIKTKKNSTVEAYKDRINTLLLVATIIITVTFAAGITVPGGYDDSVTHKGMALMVKKSAFQVFVIANAVAMYSSIIVAVLLIWAQLGDLNLIRVSLKLASPLFGGALTMVAISFMTGVYLVGLTLIALRHASAPRGQPKTIKTKKNSTVEAYKDRINTLLLVATIIITVTFAAGITVPGGYDDSVTHKGMALMVKKSAFQVFVIANAVAMYSSIIVAVLLIWAQLGDLNLIRVSLKLASPLFGGALTMVAISFMTSVYLVVSNLNWLSYVILIMGLIFVLALSTLLILLFLPTSLNHRMLRYIFYYPFSLLLLISKKWR</sequence>
<reference evidence="10 11" key="1">
    <citation type="journal article" date="2018" name="Proc. Natl. Acad. Sci. U.S.A.">
        <title>Draft genome sequence of Camellia sinensis var. sinensis provides insights into the evolution of the tea genome and tea quality.</title>
        <authorList>
            <person name="Wei C."/>
            <person name="Yang H."/>
            <person name="Wang S."/>
            <person name="Zhao J."/>
            <person name="Liu C."/>
            <person name="Gao L."/>
            <person name="Xia E."/>
            <person name="Lu Y."/>
            <person name="Tai Y."/>
            <person name="She G."/>
            <person name="Sun J."/>
            <person name="Cao H."/>
            <person name="Tong W."/>
            <person name="Gao Q."/>
            <person name="Li Y."/>
            <person name="Deng W."/>
            <person name="Jiang X."/>
            <person name="Wang W."/>
            <person name="Chen Q."/>
            <person name="Zhang S."/>
            <person name="Li H."/>
            <person name="Wu J."/>
            <person name="Wang P."/>
            <person name="Li P."/>
            <person name="Shi C."/>
            <person name="Zheng F."/>
            <person name="Jian J."/>
            <person name="Huang B."/>
            <person name="Shan D."/>
            <person name="Shi M."/>
            <person name="Fang C."/>
            <person name="Yue Y."/>
            <person name="Li F."/>
            <person name="Li D."/>
            <person name="Wei S."/>
            <person name="Han B."/>
            <person name="Jiang C."/>
            <person name="Yin Y."/>
            <person name="Xia T."/>
            <person name="Zhang Z."/>
            <person name="Bennetzen J.L."/>
            <person name="Zhao S."/>
            <person name="Wan X."/>
        </authorList>
    </citation>
    <scope>NUCLEOTIDE SEQUENCE [LARGE SCALE GENOMIC DNA]</scope>
    <source>
        <strain evidence="11">cv. Shuchazao</strain>
        <tissue evidence="10">Leaf</tissue>
    </source>
</reference>
<keyword evidence="11" id="KW-1185">Reference proteome</keyword>
<feature type="repeat" description="ANK" evidence="7">
    <location>
        <begin position="162"/>
        <end position="194"/>
    </location>
</feature>
<feature type="transmembrane region" description="Helical" evidence="8">
    <location>
        <begin position="761"/>
        <end position="785"/>
    </location>
</feature>
<evidence type="ECO:0000313" key="10">
    <source>
        <dbReference type="EMBL" id="THG17921.1"/>
    </source>
</evidence>
<dbReference type="InterPro" id="IPR026961">
    <property type="entry name" value="PGG_dom"/>
</dbReference>
<keyword evidence="5 7" id="KW-0040">ANK repeat</keyword>
<evidence type="ECO:0000256" key="1">
    <source>
        <dbReference type="ARBA" id="ARBA00004141"/>
    </source>
</evidence>
<feature type="transmembrane region" description="Helical" evidence="8">
    <location>
        <begin position="732"/>
        <end position="755"/>
    </location>
</feature>
<dbReference type="InterPro" id="IPR036770">
    <property type="entry name" value="Ankyrin_rpt-contain_sf"/>
</dbReference>
<evidence type="ECO:0000256" key="3">
    <source>
        <dbReference type="ARBA" id="ARBA00022737"/>
    </source>
</evidence>
<feature type="transmembrane region" description="Helical" evidence="8">
    <location>
        <begin position="696"/>
        <end position="720"/>
    </location>
</feature>
<dbReference type="Gene3D" id="1.25.40.20">
    <property type="entry name" value="Ankyrin repeat-containing domain"/>
    <property type="match status" value="1"/>
</dbReference>
<dbReference type="InterPro" id="IPR002110">
    <property type="entry name" value="Ankyrin_rpt"/>
</dbReference>
<dbReference type="Pfam" id="PF13962">
    <property type="entry name" value="PGG"/>
    <property type="match status" value="2"/>
</dbReference>
<feature type="transmembrane region" description="Helical" evidence="8">
    <location>
        <begin position="654"/>
        <end position="676"/>
    </location>
</feature>
<keyword evidence="3" id="KW-0677">Repeat</keyword>
<feature type="transmembrane region" description="Helical" evidence="8">
    <location>
        <begin position="515"/>
        <end position="537"/>
    </location>
</feature>
<organism evidence="10 11">
    <name type="scientific">Camellia sinensis var. sinensis</name>
    <name type="common">China tea</name>
    <dbReference type="NCBI Taxonomy" id="542762"/>
    <lineage>
        <taxon>Eukaryota</taxon>
        <taxon>Viridiplantae</taxon>
        <taxon>Streptophyta</taxon>
        <taxon>Embryophyta</taxon>
        <taxon>Tracheophyta</taxon>
        <taxon>Spermatophyta</taxon>
        <taxon>Magnoliopsida</taxon>
        <taxon>eudicotyledons</taxon>
        <taxon>Gunneridae</taxon>
        <taxon>Pentapetalae</taxon>
        <taxon>asterids</taxon>
        <taxon>Ericales</taxon>
        <taxon>Theaceae</taxon>
        <taxon>Camellia</taxon>
    </lineage>
</organism>
<keyword evidence="4 8" id="KW-1133">Transmembrane helix</keyword>
<proteinExistence type="predicted"/>
<evidence type="ECO:0000256" key="6">
    <source>
        <dbReference type="ARBA" id="ARBA00023136"/>
    </source>
</evidence>
<feature type="transmembrane region" description="Helical" evidence="8">
    <location>
        <begin position="557"/>
        <end position="581"/>
    </location>
</feature>
<gene>
    <name evidence="10" type="ORF">TEA_019088</name>
</gene>
<feature type="transmembrane region" description="Helical" evidence="8">
    <location>
        <begin position="601"/>
        <end position="623"/>
    </location>
</feature>
<dbReference type="PANTHER" id="PTHR24186:SF46">
    <property type="entry name" value="PROTEIN ACCELERATED CELL DEATH 6-LIKE"/>
    <property type="match status" value="1"/>
</dbReference>
<protein>
    <recommendedName>
        <fullName evidence="9">PGG domain-containing protein</fullName>
    </recommendedName>
</protein>
<comment type="caution">
    <text evidence="10">The sequence shown here is derived from an EMBL/GenBank/DDBJ whole genome shotgun (WGS) entry which is preliminary data.</text>
</comment>
<evidence type="ECO:0000256" key="7">
    <source>
        <dbReference type="PROSITE-ProRule" id="PRU00023"/>
    </source>
</evidence>
<accession>A0A4S4EMP1</accession>
<evidence type="ECO:0000256" key="2">
    <source>
        <dbReference type="ARBA" id="ARBA00022692"/>
    </source>
</evidence>
<dbReference type="PROSITE" id="PS50088">
    <property type="entry name" value="ANK_REPEAT"/>
    <property type="match status" value="2"/>
</dbReference>
<comment type="subcellular location">
    <subcellularLocation>
        <location evidence="1">Membrane</location>
        <topology evidence="1">Multi-pass membrane protein</topology>
    </subcellularLocation>
</comment>
<evidence type="ECO:0000313" key="11">
    <source>
        <dbReference type="Proteomes" id="UP000306102"/>
    </source>
</evidence>
<dbReference type="Proteomes" id="UP000306102">
    <property type="component" value="Unassembled WGS sequence"/>
</dbReference>
<evidence type="ECO:0000256" key="4">
    <source>
        <dbReference type="ARBA" id="ARBA00022989"/>
    </source>
</evidence>
<dbReference type="PROSITE" id="PS50297">
    <property type="entry name" value="ANK_REP_REGION"/>
    <property type="match status" value="2"/>
</dbReference>
<dbReference type="PANTHER" id="PTHR24186">
    <property type="entry name" value="PROTEIN PHOSPHATASE 1 REGULATORY SUBUNIT"/>
    <property type="match status" value="1"/>
</dbReference>
<dbReference type="Pfam" id="PF12796">
    <property type="entry name" value="Ank_2"/>
    <property type="match status" value="2"/>
</dbReference>
<dbReference type="SMART" id="SM00248">
    <property type="entry name" value="ANK"/>
    <property type="match status" value="9"/>
</dbReference>
<evidence type="ECO:0000256" key="5">
    <source>
        <dbReference type="ARBA" id="ARBA00023043"/>
    </source>
</evidence>
<keyword evidence="2 8" id="KW-0812">Transmembrane</keyword>
<feature type="domain" description="PGG" evidence="9">
    <location>
        <begin position="645"/>
        <end position="755"/>
    </location>
</feature>
<keyword evidence="6 8" id="KW-0472">Membrane</keyword>
<evidence type="ECO:0000259" key="9">
    <source>
        <dbReference type="Pfam" id="PF13962"/>
    </source>
</evidence>
<dbReference type="STRING" id="542762.A0A4S4EMP1"/>
<dbReference type="AlphaFoldDB" id="A0A4S4EMP1"/>